<dbReference type="KEGG" id="eiv:EIN_346690"/>
<feature type="compositionally biased region" description="Basic and acidic residues" evidence="1">
    <location>
        <begin position="32"/>
        <end position="43"/>
    </location>
</feature>
<protein>
    <submittedName>
        <fullName evidence="2">Uncharacterized protein</fullName>
    </submittedName>
</protein>
<reference evidence="2 3" key="1">
    <citation type="submission" date="2012-10" db="EMBL/GenBank/DDBJ databases">
        <authorList>
            <person name="Zafar N."/>
            <person name="Inman J."/>
            <person name="Hall N."/>
            <person name="Lorenzi H."/>
            <person name="Caler E."/>
        </authorList>
    </citation>
    <scope>NUCLEOTIDE SEQUENCE [LARGE SCALE GENOMIC DNA]</scope>
    <source>
        <strain evidence="2 3">IP1</strain>
    </source>
</reference>
<proteinExistence type="predicted"/>
<dbReference type="RefSeq" id="XP_004183368.1">
    <property type="nucleotide sequence ID" value="XM_004183320.1"/>
</dbReference>
<accession>L7FJD4</accession>
<gene>
    <name evidence="2" type="ORF">EIN_346690</name>
</gene>
<organism evidence="2 3">
    <name type="scientific">Entamoeba invadens IP1</name>
    <dbReference type="NCBI Taxonomy" id="370355"/>
    <lineage>
        <taxon>Eukaryota</taxon>
        <taxon>Amoebozoa</taxon>
        <taxon>Evosea</taxon>
        <taxon>Archamoebae</taxon>
        <taxon>Mastigamoebida</taxon>
        <taxon>Entamoebidae</taxon>
        <taxon>Entamoeba</taxon>
    </lineage>
</organism>
<dbReference type="GeneID" id="14883001"/>
<feature type="compositionally biased region" description="Basic and acidic residues" evidence="1">
    <location>
        <begin position="76"/>
        <end position="96"/>
    </location>
</feature>
<dbReference type="OMA" id="HEDIIPD"/>
<keyword evidence="3" id="KW-1185">Reference proteome</keyword>
<evidence type="ECO:0000313" key="3">
    <source>
        <dbReference type="Proteomes" id="UP000014680"/>
    </source>
</evidence>
<dbReference type="EMBL" id="KB207186">
    <property type="protein sequence ID" value="ELP84022.1"/>
    <property type="molecule type" value="Genomic_DNA"/>
</dbReference>
<sequence length="131" mass="15264">MENKLPHDEMIKLAAEFNDEMVQLNRAQREKFNVPIRHPKEDQAPQITTEDVRRKQIENDLGITSGSFKFKKTKTKHEDIIPDKPESKRPKEDANEIVDIKKPLEMKKVEDTSLSDKLAAFELSLKDFDMD</sequence>
<evidence type="ECO:0000313" key="2">
    <source>
        <dbReference type="EMBL" id="ELP84022.1"/>
    </source>
</evidence>
<dbReference type="VEuPathDB" id="AmoebaDB:EIN_346690"/>
<dbReference type="Proteomes" id="UP000014680">
    <property type="component" value="Unassembled WGS sequence"/>
</dbReference>
<dbReference type="AlphaFoldDB" id="L7FJD4"/>
<feature type="region of interest" description="Disordered" evidence="1">
    <location>
        <begin position="72"/>
        <end position="96"/>
    </location>
</feature>
<evidence type="ECO:0000256" key="1">
    <source>
        <dbReference type="SAM" id="MobiDB-lite"/>
    </source>
</evidence>
<feature type="region of interest" description="Disordered" evidence="1">
    <location>
        <begin position="32"/>
        <end position="51"/>
    </location>
</feature>
<name>L7FJD4_ENTIV</name>